<accession>A0A0K1JG64</accession>
<dbReference type="RefSeq" id="WP_052590509.1">
    <property type="nucleotide sequence ID" value="NZ_CP011112.1"/>
</dbReference>
<dbReference type="Pfam" id="PF00296">
    <property type="entry name" value="Bac_luciferase"/>
    <property type="match status" value="1"/>
</dbReference>
<dbReference type="OrthoDB" id="7374740at2"/>
<evidence type="ECO:0000256" key="1">
    <source>
        <dbReference type="ARBA" id="ARBA00023002"/>
    </source>
</evidence>
<dbReference type="InterPro" id="IPR036661">
    <property type="entry name" value="Luciferase-like_sf"/>
</dbReference>
<reference evidence="3 4" key="1">
    <citation type="submission" date="2015-03" db="EMBL/GenBank/DDBJ databases">
        <title>Luteipulveratus halotolerans sp. nov., a novel actinobacterium (Dermacoccaceae) from Sarawak, Malaysia.</title>
        <authorList>
            <person name="Juboi H."/>
            <person name="Basik A."/>
            <person name="Shamsul S.S."/>
            <person name="Arnold P."/>
            <person name="Schmitt E.K."/>
            <person name="Sanglier J.-J."/>
            <person name="Yeo T."/>
        </authorList>
    </citation>
    <scope>NUCLEOTIDE SEQUENCE [LARGE SCALE GENOMIC DNA]</scope>
    <source>
        <strain evidence="3 4">MN07-A0370</strain>
    </source>
</reference>
<dbReference type="InterPro" id="IPR011251">
    <property type="entry name" value="Luciferase-like_dom"/>
</dbReference>
<name>A0A0K1JG64_9MICO</name>
<dbReference type="Proteomes" id="UP000066480">
    <property type="component" value="Chromosome"/>
</dbReference>
<dbReference type="PANTHER" id="PTHR43244">
    <property type="match status" value="1"/>
</dbReference>
<organism evidence="3 4">
    <name type="scientific">Luteipulveratus mongoliensis</name>
    <dbReference type="NCBI Taxonomy" id="571913"/>
    <lineage>
        <taxon>Bacteria</taxon>
        <taxon>Bacillati</taxon>
        <taxon>Actinomycetota</taxon>
        <taxon>Actinomycetes</taxon>
        <taxon>Micrococcales</taxon>
        <taxon>Dermacoccaceae</taxon>
        <taxon>Luteipulveratus</taxon>
    </lineage>
</organism>
<dbReference type="InterPro" id="IPR050564">
    <property type="entry name" value="F420-G6PD/mer"/>
</dbReference>
<sequence length="289" mass="32372">MRFGITILQEYPWAQAAPMWRQAEELGFDHAWIYDHLIWGGLPDSPWYGTTPTLTAAALVTSTIKLGTFVTSPNYRHPVTFMRDLLSLDDISGGRFICGIGAGGDIDSRLLGGPDLTPRQRFERLEEFTVLLDRLLSEDHVTSEGTYFSARDARTLPGPARSRIPFVMAANGPRALRLAARTGQGWVTYGKPGDSYDAWWASLRELSGRLDEALEKEGRAAEGFQRHLNLDPDEFYSLESVDRFEDAVGRAAELGFTDVIAHWPRATEPYRGTIEVLETVAAEVLPRWR</sequence>
<evidence type="ECO:0000313" key="4">
    <source>
        <dbReference type="Proteomes" id="UP000066480"/>
    </source>
</evidence>
<keyword evidence="4" id="KW-1185">Reference proteome</keyword>
<gene>
    <name evidence="3" type="ORF">VV02_06450</name>
</gene>
<evidence type="ECO:0000259" key="2">
    <source>
        <dbReference type="Pfam" id="PF00296"/>
    </source>
</evidence>
<dbReference type="SUPFAM" id="SSF51679">
    <property type="entry name" value="Bacterial luciferase-like"/>
    <property type="match status" value="1"/>
</dbReference>
<dbReference type="KEGG" id="lmoi:VV02_06450"/>
<dbReference type="AlphaFoldDB" id="A0A0K1JG64"/>
<dbReference type="PATRIC" id="fig|571913.6.peg.1315"/>
<dbReference type="CDD" id="cd01097">
    <property type="entry name" value="Tetrahydromethanopterin_reductase"/>
    <property type="match status" value="1"/>
</dbReference>
<dbReference type="STRING" id="571913.VV02_06450"/>
<protein>
    <submittedName>
        <fullName evidence="3">Luciferase</fullName>
    </submittedName>
</protein>
<feature type="domain" description="Luciferase-like" evidence="2">
    <location>
        <begin position="3"/>
        <end position="207"/>
    </location>
</feature>
<keyword evidence="1" id="KW-0560">Oxidoreductase</keyword>
<dbReference type="EMBL" id="CP011112">
    <property type="protein sequence ID" value="AKU15583.1"/>
    <property type="molecule type" value="Genomic_DNA"/>
</dbReference>
<dbReference type="Gene3D" id="3.20.20.30">
    <property type="entry name" value="Luciferase-like domain"/>
    <property type="match status" value="1"/>
</dbReference>
<dbReference type="GO" id="GO:0016705">
    <property type="term" value="F:oxidoreductase activity, acting on paired donors, with incorporation or reduction of molecular oxygen"/>
    <property type="evidence" value="ECO:0007669"/>
    <property type="project" value="InterPro"/>
</dbReference>
<proteinExistence type="predicted"/>
<dbReference type="PANTHER" id="PTHR43244:SF1">
    <property type="entry name" value="5,10-METHYLENETETRAHYDROMETHANOPTERIN REDUCTASE"/>
    <property type="match status" value="1"/>
</dbReference>
<evidence type="ECO:0000313" key="3">
    <source>
        <dbReference type="EMBL" id="AKU15583.1"/>
    </source>
</evidence>